<evidence type="ECO:0000313" key="11">
    <source>
        <dbReference type="Proteomes" id="UP000612055"/>
    </source>
</evidence>
<dbReference type="InterPro" id="IPR004604">
    <property type="entry name" value="DNA_recomb/repair_RecN"/>
</dbReference>
<evidence type="ECO:0000256" key="3">
    <source>
        <dbReference type="ARBA" id="ARBA00022741"/>
    </source>
</evidence>
<sequence>MSVASVGLKGPGAASACGGLPAAAGPRWPQPHARAPVPAPDASSSLPAWPHATRRRSVLAAASPGGTGPLNPRYARNHSPQPPAPQAQPHASHPHNHTHPLGSHSHAHPHSHHAHTLPHSAAPAPAGRSAWATPGPLSRTPPGGRSGGSDASGRGPGAVAAQALRHGGAAAPQPSPSDDPRGVAAGAAAAPPASPSSTSASASTSNQRAEPSATFGPDADSAGPREASSTSTSSSSARSPSVSRSRRSTASPSSSPSPSSTKPASAKGATKASPAPLTPAPAAAPLDPLLVERTTLERLYVRDFALVEEQTVLLGPGLNVITGESGSGKSVLVEAFSQVLGAPAPQECVRAPAEVAVVEGTFLLGPPQQAAARALLEAAGLPQKALPPPPGEGGVGAFRLTVRREIAQAPGGGLRSRVFLNGAASSLRLLRELGAQLVDTNGQHSSQSLRDPNTQLALLDRIAGTAPLADAYGAALARLRGLEARLDELDELDDEDERGRLQKLVDAVAKLRVAPGEERELRKALKKMEARRSAVEQCGLVRLALVGEAGAGGVSDGLRTIEAQLNAIAAQEEAQQDRRRGKGPDGAAAAADDEGAEEGEEEEGEEGGGAALMEEALERVAQAKQLLAEADGMVRGYARRYAFSQADHDATAERLQRLERLMRGAGSAGFGGPRGVGSSEELLAAAQEAGAKLAAYYEMEGQRDDWEAQLAAAADEIRRLALELSVRRRAAAAALRGAVEGCLRELAMGGSRFDVRIGWAESRVEGEGLYVGEEEAEEAGVPELGGGTYVLGSRGVDQVEFLLAAGPAEPLRPLAAVASGGESARLMLALKAAPAQAAAAAAAAAAAEGAEALRAQHDAAAAAMAGGGVPIMILDELDSGIGARLGTAVGSILARMTLPGGQGSNSQIICVTHLPQVACYASHHMIVQKEARPVPAPAAAAATSLASAGSEADDAPAAPAAAPAAAVASRVTTTFKALRGFPERCDEVAAMLGLDRTVAEDMLRTAQNQVAAMYGSALYGGATSVAGASGAAGGSFAPQPRSSPGPAAGAAASGRNRSGGGGGSPAPFVVNLAPAMPVMPVTPGDEDADGASAITGSAAAAAAANATFAAAAAAAASGSGHESDGAIDDAELSAQLLAGVEAAAMQHLARMTQHAKAAAAAAAVARDSTLAAAGEAAATATTPGMLTAGVLAAMGTMAGTVAVAGTVAGSMADTVTAMLTPQGKPGQDPAAPPAAAAEGGDPAAAPPAAAAGASWPMEFASAAAKGMKEVAVGAAATLSPQAAASVAAAAEAAVDLFEAAAAVPVPAAERVPAEVAAAREAEALLASVAAAADALGRGEMPNVTLPGAPAAAAAAAPEAAAATMAGAEDEQAAAAPLRRHSPLPYNFGNLAEESGSSSDDDAVAASYMALEHGGVVQTDSSLVAGSSGHDRLSSVEEPPQHNTMPYDAPYDASASQLHDTGDYSSTVTDYSAALSSSSYLYNAHVGASGGRFVNVPLGHENEFKEMFSDIMAFTREDYAGEAMRSHEANLWRALRDSGLA</sequence>
<feature type="compositionally biased region" description="Low complexity" evidence="8">
    <location>
        <begin position="224"/>
        <end position="283"/>
    </location>
</feature>
<keyword evidence="11" id="KW-1185">Reference proteome</keyword>
<feature type="compositionally biased region" description="Basic residues" evidence="8">
    <location>
        <begin position="105"/>
        <end position="116"/>
    </location>
</feature>
<dbReference type="EMBL" id="JAEHOE010000019">
    <property type="protein sequence ID" value="KAG2496383.1"/>
    <property type="molecule type" value="Genomic_DNA"/>
</dbReference>
<evidence type="ECO:0000256" key="7">
    <source>
        <dbReference type="ARBA" id="ARBA00033408"/>
    </source>
</evidence>
<protein>
    <recommendedName>
        <fullName evidence="2">DNA repair protein RecN</fullName>
    </recommendedName>
    <alternativeName>
        <fullName evidence="7">Recombination protein N</fullName>
    </alternativeName>
</protein>
<keyword evidence="3" id="KW-0547">Nucleotide-binding</keyword>
<feature type="compositionally biased region" description="Low complexity" evidence="8">
    <location>
        <begin position="1221"/>
        <end position="1249"/>
    </location>
</feature>
<comment type="caution">
    <text evidence="10">The sequence shown here is derived from an EMBL/GenBank/DDBJ whole genome shotgun (WGS) entry which is preliminary data.</text>
</comment>
<accession>A0A835Y5I8</accession>
<dbReference type="InterPro" id="IPR027417">
    <property type="entry name" value="P-loop_NTPase"/>
</dbReference>
<evidence type="ECO:0000256" key="1">
    <source>
        <dbReference type="ARBA" id="ARBA00009441"/>
    </source>
</evidence>
<dbReference type="Proteomes" id="UP000612055">
    <property type="component" value="Unassembled WGS sequence"/>
</dbReference>
<keyword evidence="6" id="KW-0234">DNA repair</keyword>
<evidence type="ECO:0000256" key="5">
    <source>
        <dbReference type="ARBA" id="ARBA00022840"/>
    </source>
</evidence>
<feature type="compositionally biased region" description="Acidic residues" evidence="8">
    <location>
        <begin position="591"/>
        <end position="606"/>
    </location>
</feature>
<dbReference type="OrthoDB" id="1938215at2759"/>
<dbReference type="GO" id="GO:0005524">
    <property type="term" value="F:ATP binding"/>
    <property type="evidence" value="ECO:0007669"/>
    <property type="project" value="UniProtKB-KW"/>
</dbReference>
<comment type="similarity">
    <text evidence="1">Belongs to the RecN family.</text>
</comment>
<keyword evidence="5" id="KW-0067">ATP-binding</keyword>
<evidence type="ECO:0000256" key="4">
    <source>
        <dbReference type="ARBA" id="ARBA00022763"/>
    </source>
</evidence>
<feature type="compositionally biased region" description="Low complexity" evidence="8">
    <location>
        <begin position="11"/>
        <end position="26"/>
    </location>
</feature>
<dbReference type="PANTHER" id="PTHR11059">
    <property type="entry name" value="DNA REPAIR PROTEIN RECN"/>
    <property type="match status" value="1"/>
</dbReference>
<dbReference type="InterPro" id="IPR038729">
    <property type="entry name" value="Rad50/SbcC_AAA"/>
</dbReference>
<organism evidence="10 11">
    <name type="scientific">Edaphochlamys debaryana</name>
    <dbReference type="NCBI Taxonomy" id="47281"/>
    <lineage>
        <taxon>Eukaryota</taxon>
        <taxon>Viridiplantae</taxon>
        <taxon>Chlorophyta</taxon>
        <taxon>core chlorophytes</taxon>
        <taxon>Chlorophyceae</taxon>
        <taxon>CS clade</taxon>
        <taxon>Chlamydomonadales</taxon>
        <taxon>Chlamydomonadales incertae sedis</taxon>
        <taxon>Edaphochlamys</taxon>
    </lineage>
</organism>
<feature type="region of interest" description="Disordered" evidence="8">
    <location>
        <begin position="1218"/>
        <end position="1249"/>
    </location>
</feature>
<dbReference type="GO" id="GO:0006310">
    <property type="term" value="P:DNA recombination"/>
    <property type="evidence" value="ECO:0007669"/>
    <property type="project" value="InterPro"/>
</dbReference>
<dbReference type="GO" id="GO:0016887">
    <property type="term" value="F:ATP hydrolysis activity"/>
    <property type="evidence" value="ECO:0007669"/>
    <property type="project" value="InterPro"/>
</dbReference>
<evidence type="ECO:0000256" key="2">
    <source>
        <dbReference type="ARBA" id="ARBA00021315"/>
    </source>
</evidence>
<dbReference type="Pfam" id="PF13476">
    <property type="entry name" value="AAA_23"/>
    <property type="match status" value="1"/>
</dbReference>
<keyword evidence="4" id="KW-0227">DNA damage</keyword>
<feature type="compositionally biased region" description="Low complexity" evidence="8">
    <location>
        <begin position="117"/>
        <end position="172"/>
    </location>
</feature>
<dbReference type="SUPFAM" id="SSF52540">
    <property type="entry name" value="P-loop containing nucleoside triphosphate hydrolases"/>
    <property type="match status" value="1"/>
</dbReference>
<feature type="domain" description="Rad50/SbcC-type AAA" evidence="9">
    <location>
        <begin position="298"/>
        <end position="344"/>
    </location>
</feature>
<feature type="region of interest" description="Disordered" evidence="8">
    <location>
        <begin position="1"/>
        <end position="283"/>
    </location>
</feature>
<name>A0A835Y5I8_9CHLO</name>
<evidence type="ECO:0000256" key="6">
    <source>
        <dbReference type="ARBA" id="ARBA00023204"/>
    </source>
</evidence>
<feature type="compositionally biased region" description="Low complexity" evidence="8">
    <location>
        <begin position="1030"/>
        <end position="1056"/>
    </location>
</feature>
<feature type="compositionally biased region" description="Low complexity" evidence="8">
    <location>
        <begin position="184"/>
        <end position="205"/>
    </location>
</feature>
<dbReference type="Gene3D" id="3.40.50.300">
    <property type="entry name" value="P-loop containing nucleotide triphosphate hydrolases"/>
    <property type="match status" value="2"/>
</dbReference>
<feature type="region of interest" description="Disordered" evidence="8">
    <location>
        <begin position="1030"/>
        <end position="1067"/>
    </location>
</feature>
<gene>
    <name evidence="10" type="ORF">HYH03_005611</name>
</gene>
<feature type="region of interest" description="Disordered" evidence="8">
    <location>
        <begin position="1420"/>
        <end position="1442"/>
    </location>
</feature>
<dbReference type="PANTHER" id="PTHR11059:SF0">
    <property type="entry name" value="DNA REPAIR PROTEIN RECN"/>
    <property type="match status" value="1"/>
</dbReference>
<evidence type="ECO:0000313" key="10">
    <source>
        <dbReference type="EMBL" id="KAG2496383.1"/>
    </source>
</evidence>
<evidence type="ECO:0000256" key="8">
    <source>
        <dbReference type="SAM" id="MobiDB-lite"/>
    </source>
</evidence>
<feature type="region of interest" description="Disordered" evidence="8">
    <location>
        <begin position="572"/>
        <end position="608"/>
    </location>
</feature>
<reference evidence="10" key="1">
    <citation type="journal article" date="2020" name="bioRxiv">
        <title>Comparative genomics of Chlamydomonas.</title>
        <authorList>
            <person name="Craig R.J."/>
            <person name="Hasan A.R."/>
            <person name="Ness R.W."/>
            <person name="Keightley P.D."/>
        </authorList>
    </citation>
    <scope>NUCLEOTIDE SEQUENCE</scope>
    <source>
        <strain evidence="10">CCAP 11/70</strain>
    </source>
</reference>
<proteinExistence type="inferred from homology"/>
<evidence type="ECO:0000259" key="9">
    <source>
        <dbReference type="Pfam" id="PF13476"/>
    </source>
</evidence>
<dbReference type="GO" id="GO:0006302">
    <property type="term" value="P:double-strand break repair"/>
    <property type="evidence" value="ECO:0007669"/>
    <property type="project" value="InterPro"/>
</dbReference>